<dbReference type="RefSeq" id="WP_095377874.1">
    <property type="nucleotide sequence ID" value="NZ_NJGC01000009.1"/>
</dbReference>
<gene>
    <name evidence="7" type="ORF">CEK00_09605</name>
    <name evidence="6" type="ORF">CEK00_21925</name>
</gene>
<protein>
    <submittedName>
        <fullName evidence="6">DNA-binding response regulator</fullName>
    </submittedName>
</protein>
<evidence type="ECO:0000256" key="2">
    <source>
        <dbReference type="ARBA" id="ARBA00023125"/>
    </source>
</evidence>
<evidence type="ECO:0000256" key="1">
    <source>
        <dbReference type="ARBA" id="ARBA00022553"/>
    </source>
</evidence>
<dbReference type="Pfam" id="PF00196">
    <property type="entry name" value="GerE"/>
    <property type="match status" value="1"/>
</dbReference>
<dbReference type="InterPro" id="IPR058245">
    <property type="entry name" value="NreC/VraR/RcsB-like_REC"/>
</dbReference>
<evidence type="ECO:0000259" key="5">
    <source>
        <dbReference type="PROSITE" id="PS50110"/>
    </source>
</evidence>
<geneLocation type="plasmid" evidence="6">
    <name>unnamed1</name>
</geneLocation>
<dbReference type="PANTHER" id="PTHR43214">
    <property type="entry name" value="TWO-COMPONENT RESPONSE REGULATOR"/>
    <property type="match status" value="1"/>
</dbReference>
<dbReference type="GO" id="GO:0006355">
    <property type="term" value="P:regulation of DNA-templated transcription"/>
    <property type="evidence" value="ECO:0007669"/>
    <property type="project" value="InterPro"/>
</dbReference>
<dbReference type="Gene3D" id="1.10.10.10">
    <property type="entry name" value="Winged helix-like DNA-binding domain superfamily/Winged helix DNA-binding domain"/>
    <property type="match status" value="1"/>
</dbReference>
<dbReference type="InterPro" id="IPR016032">
    <property type="entry name" value="Sig_transdc_resp-reg_C-effctor"/>
</dbReference>
<dbReference type="GO" id="GO:0000160">
    <property type="term" value="P:phosphorelay signal transduction system"/>
    <property type="evidence" value="ECO:0007669"/>
    <property type="project" value="InterPro"/>
</dbReference>
<dbReference type="SUPFAM" id="SSF46894">
    <property type="entry name" value="C-terminal effector domain of the bipartite response regulators"/>
    <property type="match status" value="1"/>
</dbReference>
<name>A0A270MXS8_STEMA</name>
<dbReference type="PROSITE" id="PS50043">
    <property type="entry name" value="HTH_LUXR_2"/>
    <property type="match status" value="1"/>
</dbReference>
<dbReference type="InterPro" id="IPR039420">
    <property type="entry name" value="WalR-like"/>
</dbReference>
<feature type="modified residue" description="4-aspartylphosphate" evidence="3">
    <location>
        <position position="56"/>
    </location>
</feature>
<dbReference type="CDD" id="cd06170">
    <property type="entry name" value="LuxR_C_like"/>
    <property type="match status" value="1"/>
</dbReference>
<dbReference type="SMART" id="SM00448">
    <property type="entry name" value="REC"/>
    <property type="match status" value="1"/>
</dbReference>
<proteinExistence type="predicted"/>
<reference evidence="6 8" key="1">
    <citation type="submission" date="2017-06" db="EMBL/GenBank/DDBJ databases">
        <title>Genome sequencing and assembly of Stenotrophomonas maltophilia DF07.</title>
        <authorList>
            <person name="Iyer R."/>
        </authorList>
    </citation>
    <scope>NUCLEOTIDE SEQUENCE [LARGE SCALE GENOMIC DNA]</scope>
    <source>
        <strain evidence="6 8">DF07</strain>
        <plasmid evidence="6">unnamed1</plasmid>
    </source>
</reference>
<dbReference type="Gene3D" id="3.40.50.2300">
    <property type="match status" value="1"/>
</dbReference>
<keyword evidence="1 3" id="KW-0597">Phosphoprotein</keyword>
<dbReference type="InterPro" id="IPR000792">
    <property type="entry name" value="Tscrpt_reg_LuxR_C"/>
</dbReference>
<sequence length="209" mass="23054">MSRRTIMVLDDHPVVLQGVVQVLRSDQLLEVTGAFERSADLVKAMKAAPPDVVVLDYQLDTDDADGLNLLMRLRRYFPDTKVIMLSGSERPANVHVLLERGASAFVGKTRDPEILLTAVRSVLRGQSFVSPELPPVAEKPAANVHLTDREREVIRCCIAGMTTSAIAAKFNRSEPTISTQKRAAFRKLGIQSDPDLHRAAADHLLDHLL</sequence>
<keyword evidence="6" id="KW-0614">Plasmid</keyword>
<dbReference type="EMBL" id="NJGC01000009">
    <property type="protein sequence ID" value="PAM71836.1"/>
    <property type="molecule type" value="Genomic_DNA"/>
</dbReference>
<dbReference type="PANTHER" id="PTHR43214:SF17">
    <property type="entry name" value="TRANSCRIPTIONAL REGULATORY PROTEIN RCSB"/>
    <property type="match status" value="1"/>
</dbReference>
<keyword evidence="2 6" id="KW-0238">DNA-binding</keyword>
<evidence type="ECO:0000313" key="6">
    <source>
        <dbReference type="EMBL" id="PAM64679.1"/>
    </source>
</evidence>
<dbReference type="SUPFAM" id="SSF52172">
    <property type="entry name" value="CheY-like"/>
    <property type="match status" value="1"/>
</dbReference>
<evidence type="ECO:0000313" key="8">
    <source>
        <dbReference type="Proteomes" id="UP000216433"/>
    </source>
</evidence>
<dbReference type="SMART" id="SM00421">
    <property type="entry name" value="HTH_LUXR"/>
    <property type="match status" value="1"/>
</dbReference>
<comment type="caution">
    <text evidence="6">The sequence shown here is derived from an EMBL/GenBank/DDBJ whole genome shotgun (WGS) entry which is preliminary data.</text>
</comment>
<organism evidence="6 8">
    <name type="scientific">Stenotrophomonas maltophilia</name>
    <name type="common">Pseudomonas maltophilia</name>
    <name type="synonym">Xanthomonas maltophilia</name>
    <dbReference type="NCBI Taxonomy" id="40324"/>
    <lineage>
        <taxon>Bacteria</taxon>
        <taxon>Pseudomonadati</taxon>
        <taxon>Pseudomonadota</taxon>
        <taxon>Gammaproteobacteria</taxon>
        <taxon>Lysobacterales</taxon>
        <taxon>Lysobacteraceae</taxon>
        <taxon>Stenotrophomonas</taxon>
        <taxon>Stenotrophomonas maltophilia group</taxon>
    </lineage>
</organism>
<dbReference type="Proteomes" id="UP000216433">
    <property type="component" value="Unassembled WGS sequence"/>
</dbReference>
<dbReference type="PROSITE" id="PS00622">
    <property type="entry name" value="HTH_LUXR_1"/>
    <property type="match status" value="1"/>
</dbReference>
<dbReference type="PROSITE" id="PS50110">
    <property type="entry name" value="RESPONSE_REGULATORY"/>
    <property type="match status" value="1"/>
</dbReference>
<evidence type="ECO:0000256" key="3">
    <source>
        <dbReference type="PROSITE-ProRule" id="PRU00169"/>
    </source>
</evidence>
<dbReference type="AlphaFoldDB" id="A0A270MXS8"/>
<dbReference type="InterPro" id="IPR001789">
    <property type="entry name" value="Sig_transdc_resp-reg_receiver"/>
</dbReference>
<accession>A0A270MXS8</accession>
<feature type="domain" description="HTH luxR-type" evidence="4">
    <location>
        <begin position="139"/>
        <end position="204"/>
    </location>
</feature>
<dbReference type="Pfam" id="PF00072">
    <property type="entry name" value="Response_reg"/>
    <property type="match status" value="1"/>
</dbReference>
<dbReference type="InterPro" id="IPR011006">
    <property type="entry name" value="CheY-like_superfamily"/>
</dbReference>
<dbReference type="GO" id="GO:0003677">
    <property type="term" value="F:DNA binding"/>
    <property type="evidence" value="ECO:0007669"/>
    <property type="project" value="UniProtKB-KW"/>
</dbReference>
<dbReference type="InterPro" id="IPR036388">
    <property type="entry name" value="WH-like_DNA-bd_sf"/>
</dbReference>
<dbReference type="CDD" id="cd17535">
    <property type="entry name" value="REC_NarL-like"/>
    <property type="match status" value="1"/>
</dbReference>
<feature type="domain" description="Response regulatory" evidence="5">
    <location>
        <begin position="5"/>
        <end position="123"/>
    </location>
</feature>
<dbReference type="PRINTS" id="PR00038">
    <property type="entry name" value="HTHLUXR"/>
</dbReference>
<evidence type="ECO:0000259" key="4">
    <source>
        <dbReference type="PROSITE" id="PS50043"/>
    </source>
</evidence>
<dbReference type="EMBL" id="NJGC01000149">
    <property type="protein sequence ID" value="PAM64679.1"/>
    <property type="molecule type" value="Genomic_DNA"/>
</dbReference>
<evidence type="ECO:0000313" key="7">
    <source>
        <dbReference type="EMBL" id="PAM71836.1"/>
    </source>
</evidence>